<comment type="caution">
    <text evidence="1">The sequence shown here is derived from an EMBL/GenBank/DDBJ whole genome shotgun (WGS) entry which is preliminary data.</text>
</comment>
<protein>
    <submittedName>
        <fullName evidence="1">Uncharacterized protein</fullName>
    </submittedName>
</protein>
<accession>A0A699ZZL5</accession>
<organism evidence="1 2">
    <name type="scientific">Haematococcus lacustris</name>
    <name type="common">Green alga</name>
    <name type="synonym">Haematococcus pluvialis</name>
    <dbReference type="NCBI Taxonomy" id="44745"/>
    <lineage>
        <taxon>Eukaryota</taxon>
        <taxon>Viridiplantae</taxon>
        <taxon>Chlorophyta</taxon>
        <taxon>core chlorophytes</taxon>
        <taxon>Chlorophyceae</taxon>
        <taxon>CS clade</taxon>
        <taxon>Chlamydomonadales</taxon>
        <taxon>Haematococcaceae</taxon>
        <taxon>Haematococcus</taxon>
    </lineage>
</organism>
<sequence length="85" mass="7950">MESLQNAAAVVGDKINAATEAGATPLKPLMRAVGGGGGAPEQDMAPAPAPAADASAAASGLVSKLAGGVKALAQQGLAVLDNATG</sequence>
<evidence type="ECO:0000313" key="2">
    <source>
        <dbReference type="Proteomes" id="UP000485058"/>
    </source>
</evidence>
<dbReference type="AlphaFoldDB" id="A0A699ZZL5"/>
<gene>
    <name evidence="1" type="ORF">HaLaN_22037</name>
</gene>
<dbReference type="EMBL" id="BLLF01002489">
    <property type="protein sequence ID" value="GFH24274.1"/>
    <property type="molecule type" value="Genomic_DNA"/>
</dbReference>
<keyword evidence="2" id="KW-1185">Reference proteome</keyword>
<dbReference type="Proteomes" id="UP000485058">
    <property type="component" value="Unassembled WGS sequence"/>
</dbReference>
<evidence type="ECO:0000313" key="1">
    <source>
        <dbReference type="EMBL" id="GFH24274.1"/>
    </source>
</evidence>
<proteinExistence type="predicted"/>
<reference evidence="1 2" key="1">
    <citation type="submission" date="2020-02" db="EMBL/GenBank/DDBJ databases">
        <title>Draft genome sequence of Haematococcus lacustris strain NIES-144.</title>
        <authorList>
            <person name="Morimoto D."/>
            <person name="Nakagawa S."/>
            <person name="Yoshida T."/>
            <person name="Sawayama S."/>
        </authorList>
    </citation>
    <scope>NUCLEOTIDE SEQUENCE [LARGE SCALE GENOMIC DNA]</scope>
    <source>
        <strain evidence="1 2">NIES-144</strain>
    </source>
</reference>
<name>A0A699ZZL5_HAELA</name>
<feature type="non-terminal residue" evidence="1">
    <location>
        <position position="1"/>
    </location>
</feature>